<keyword evidence="4 5" id="KW-0472">Membrane</keyword>
<keyword evidence="3 5" id="KW-1133">Transmembrane helix</keyword>
<evidence type="ECO:0000256" key="2">
    <source>
        <dbReference type="ARBA" id="ARBA00022692"/>
    </source>
</evidence>
<dbReference type="Pfam" id="PF02656">
    <property type="entry name" value="DUF202"/>
    <property type="match status" value="1"/>
</dbReference>
<feature type="domain" description="DUF202" evidence="6">
    <location>
        <begin position="4"/>
        <end position="66"/>
    </location>
</feature>
<evidence type="ECO:0000313" key="7">
    <source>
        <dbReference type="EMBL" id="UWZ38105.1"/>
    </source>
</evidence>
<reference evidence="7" key="1">
    <citation type="submission" date="2021-04" db="EMBL/GenBank/DDBJ databases">
        <title>Biosynthetic gene clusters of Dactylosporangioum roseum.</title>
        <authorList>
            <person name="Hartkoorn R.C."/>
            <person name="Beaudoing E."/>
            <person name="Hot D."/>
            <person name="Moureu S."/>
        </authorList>
    </citation>
    <scope>NUCLEOTIDE SEQUENCE</scope>
    <source>
        <strain evidence="7">NRRL B-16295</strain>
    </source>
</reference>
<dbReference type="RefSeq" id="WP_260727484.1">
    <property type="nucleotide sequence ID" value="NZ_BAAABS010000033.1"/>
</dbReference>
<protein>
    <submittedName>
        <fullName evidence="7">DUF202 domain-containing protein</fullName>
    </submittedName>
</protein>
<evidence type="ECO:0000259" key="6">
    <source>
        <dbReference type="Pfam" id="PF02656"/>
    </source>
</evidence>
<evidence type="ECO:0000256" key="3">
    <source>
        <dbReference type="ARBA" id="ARBA00022989"/>
    </source>
</evidence>
<evidence type="ECO:0000256" key="4">
    <source>
        <dbReference type="ARBA" id="ARBA00023136"/>
    </source>
</evidence>
<name>A0ABY5Z7Q2_9ACTN</name>
<evidence type="ECO:0000256" key="1">
    <source>
        <dbReference type="ARBA" id="ARBA00004127"/>
    </source>
</evidence>
<comment type="subcellular location">
    <subcellularLocation>
        <location evidence="1">Endomembrane system</location>
        <topology evidence="1">Multi-pass membrane protein</topology>
    </subcellularLocation>
</comment>
<organism evidence="7 8">
    <name type="scientific">Dactylosporangium roseum</name>
    <dbReference type="NCBI Taxonomy" id="47989"/>
    <lineage>
        <taxon>Bacteria</taxon>
        <taxon>Bacillati</taxon>
        <taxon>Actinomycetota</taxon>
        <taxon>Actinomycetes</taxon>
        <taxon>Micromonosporales</taxon>
        <taxon>Micromonosporaceae</taxon>
        <taxon>Dactylosporangium</taxon>
    </lineage>
</organism>
<evidence type="ECO:0000256" key="5">
    <source>
        <dbReference type="SAM" id="Phobius"/>
    </source>
</evidence>
<evidence type="ECO:0000313" key="8">
    <source>
        <dbReference type="Proteomes" id="UP001058271"/>
    </source>
</evidence>
<keyword evidence="2 5" id="KW-0812">Transmembrane</keyword>
<gene>
    <name evidence="7" type="ORF">Drose_07550</name>
</gene>
<feature type="transmembrane region" description="Helical" evidence="5">
    <location>
        <begin position="18"/>
        <end position="35"/>
    </location>
</feature>
<feature type="transmembrane region" description="Helical" evidence="5">
    <location>
        <begin position="71"/>
        <end position="94"/>
    </location>
</feature>
<dbReference type="InterPro" id="IPR003807">
    <property type="entry name" value="DUF202"/>
</dbReference>
<dbReference type="Proteomes" id="UP001058271">
    <property type="component" value="Chromosome"/>
</dbReference>
<proteinExistence type="predicted"/>
<sequence>MNPDGAQIERTILSWRRTLISLTVVALLLARMAVTHTAPPVSTWALAAIALVWAGMVALTRRRTRRIPTPIGRSLPALVVLILLYCVTGTLLLVS</sequence>
<accession>A0ABY5Z7Q2</accession>
<dbReference type="EMBL" id="CP073721">
    <property type="protein sequence ID" value="UWZ38105.1"/>
    <property type="molecule type" value="Genomic_DNA"/>
</dbReference>
<feature type="transmembrane region" description="Helical" evidence="5">
    <location>
        <begin position="41"/>
        <end position="59"/>
    </location>
</feature>
<keyword evidence="8" id="KW-1185">Reference proteome</keyword>